<reference evidence="2" key="2">
    <citation type="journal article" date="2015" name="Data Brief">
        <title>Shoot transcriptome of the giant reed, Arundo donax.</title>
        <authorList>
            <person name="Barrero R.A."/>
            <person name="Guerrero F.D."/>
            <person name="Moolhuijzen P."/>
            <person name="Goolsby J.A."/>
            <person name="Tidwell J."/>
            <person name="Bellgard S.E."/>
            <person name="Bellgard M.I."/>
        </authorList>
    </citation>
    <scope>NUCLEOTIDE SEQUENCE</scope>
    <source>
        <tissue evidence="2">Shoot tissue taken approximately 20 cm above the soil surface</tissue>
    </source>
</reference>
<feature type="compositionally biased region" description="Basic and acidic residues" evidence="1">
    <location>
        <begin position="14"/>
        <end position="28"/>
    </location>
</feature>
<sequence length="99" mass="10524">MVGPLGPTSRPHKGATEGDIVRARERQKGRGGVAQCRMRRRLAGASSESGWRVGAPVAPRHRSSTPSDGSMGGGGSARQGAQEAGGKLHKRRRPWLRCE</sequence>
<feature type="region of interest" description="Disordered" evidence="1">
    <location>
        <begin position="1"/>
        <end position="99"/>
    </location>
</feature>
<organism evidence="2">
    <name type="scientific">Arundo donax</name>
    <name type="common">Giant reed</name>
    <name type="synonym">Donax arundinaceus</name>
    <dbReference type="NCBI Taxonomy" id="35708"/>
    <lineage>
        <taxon>Eukaryota</taxon>
        <taxon>Viridiplantae</taxon>
        <taxon>Streptophyta</taxon>
        <taxon>Embryophyta</taxon>
        <taxon>Tracheophyta</taxon>
        <taxon>Spermatophyta</taxon>
        <taxon>Magnoliopsida</taxon>
        <taxon>Liliopsida</taxon>
        <taxon>Poales</taxon>
        <taxon>Poaceae</taxon>
        <taxon>PACMAD clade</taxon>
        <taxon>Arundinoideae</taxon>
        <taxon>Arundineae</taxon>
        <taxon>Arundo</taxon>
    </lineage>
</organism>
<reference evidence="2" key="1">
    <citation type="submission" date="2014-09" db="EMBL/GenBank/DDBJ databases">
        <authorList>
            <person name="Magalhaes I.L.F."/>
            <person name="Oliveira U."/>
            <person name="Santos F.R."/>
            <person name="Vidigal T.H.D.A."/>
            <person name="Brescovit A.D."/>
            <person name="Santos A.J."/>
        </authorList>
    </citation>
    <scope>NUCLEOTIDE SEQUENCE</scope>
    <source>
        <tissue evidence="2">Shoot tissue taken approximately 20 cm above the soil surface</tissue>
    </source>
</reference>
<dbReference type="EMBL" id="GBRH01260194">
    <property type="protein sequence ID" value="JAD37701.1"/>
    <property type="molecule type" value="Transcribed_RNA"/>
</dbReference>
<feature type="compositionally biased region" description="Basic residues" evidence="1">
    <location>
        <begin position="87"/>
        <end position="99"/>
    </location>
</feature>
<accession>A0A0A8ZFX7</accession>
<proteinExistence type="predicted"/>
<dbReference type="AlphaFoldDB" id="A0A0A8ZFX7"/>
<evidence type="ECO:0000256" key="1">
    <source>
        <dbReference type="SAM" id="MobiDB-lite"/>
    </source>
</evidence>
<evidence type="ECO:0000313" key="2">
    <source>
        <dbReference type="EMBL" id="JAD37701.1"/>
    </source>
</evidence>
<protein>
    <submittedName>
        <fullName evidence="2">Uncharacterized protein</fullName>
    </submittedName>
</protein>
<name>A0A0A8ZFX7_ARUDO</name>